<dbReference type="RefSeq" id="WP_216561892.1">
    <property type="nucleotide sequence ID" value="NZ_JAHLOH010000049.1"/>
</dbReference>
<dbReference type="EMBL" id="JANGAC010000007">
    <property type="protein sequence ID" value="MCQ4923495.1"/>
    <property type="molecule type" value="Genomic_DNA"/>
</dbReference>
<sequence length="119" mass="13277">MKKSLVVGALVLSLGIGSLVAYADTTKTPSIIPGNRNTNFNIEDREAWFKERTEFKKEQIKKALESGLITEEEAKAWEEHFEEMEEFHNENGFMPGGCGGKGFGMGRGMGMMRGNSWAR</sequence>
<dbReference type="Pfam" id="PF10925">
    <property type="entry name" value="DUF2680"/>
    <property type="match status" value="1"/>
</dbReference>
<feature type="chain" id="PRO_5045366820" evidence="1">
    <location>
        <begin position="24"/>
        <end position="119"/>
    </location>
</feature>
<evidence type="ECO:0000313" key="3">
    <source>
        <dbReference type="Proteomes" id="UP001524478"/>
    </source>
</evidence>
<keyword evidence="1" id="KW-0732">Signal</keyword>
<dbReference type="Proteomes" id="UP001524478">
    <property type="component" value="Unassembled WGS sequence"/>
</dbReference>
<evidence type="ECO:0000256" key="1">
    <source>
        <dbReference type="SAM" id="SignalP"/>
    </source>
</evidence>
<reference evidence="2 3" key="1">
    <citation type="submission" date="2022-06" db="EMBL/GenBank/DDBJ databases">
        <title>Isolation of gut microbiota from human fecal samples.</title>
        <authorList>
            <person name="Pamer E.G."/>
            <person name="Barat B."/>
            <person name="Waligurski E."/>
            <person name="Medina S."/>
            <person name="Paddock L."/>
            <person name="Mostad J."/>
        </authorList>
    </citation>
    <scope>NUCLEOTIDE SEQUENCE [LARGE SCALE GENOMIC DNA]</scope>
    <source>
        <strain evidence="2 3">DFI.7.95</strain>
    </source>
</reference>
<feature type="signal peptide" evidence="1">
    <location>
        <begin position="1"/>
        <end position="23"/>
    </location>
</feature>
<evidence type="ECO:0000313" key="2">
    <source>
        <dbReference type="EMBL" id="MCQ4923495.1"/>
    </source>
</evidence>
<protein>
    <submittedName>
        <fullName evidence="2">Anti-lipopolysaccharide factor</fullName>
    </submittedName>
</protein>
<dbReference type="InterPro" id="IPR024485">
    <property type="entry name" value="DUF2680"/>
</dbReference>
<keyword evidence="3" id="KW-1185">Reference proteome</keyword>
<comment type="caution">
    <text evidence="2">The sequence shown here is derived from an EMBL/GenBank/DDBJ whole genome shotgun (WGS) entry which is preliminary data.</text>
</comment>
<name>A0ABT1SAJ6_9FIRM</name>
<accession>A0ABT1SAJ6</accession>
<proteinExistence type="predicted"/>
<organism evidence="2 3">
    <name type="scientific">Tissierella carlieri</name>
    <dbReference type="NCBI Taxonomy" id="689904"/>
    <lineage>
        <taxon>Bacteria</taxon>
        <taxon>Bacillati</taxon>
        <taxon>Bacillota</taxon>
        <taxon>Tissierellia</taxon>
        <taxon>Tissierellales</taxon>
        <taxon>Tissierellaceae</taxon>
        <taxon>Tissierella</taxon>
    </lineage>
</organism>
<gene>
    <name evidence="2" type="ORF">NE686_10385</name>
</gene>